<dbReference type="InterPro" id="IPR012677">
    <property type="entry name" value="Nucleotide-bd_a/b_plait_sf"/>
</dbReference>
<evidence type="ECO:0000313" key="1">
    <source>
        <dbReference type="EMBL" id="KAJ7723302.1"/>
    </source>
</evidence>
<evidence type="ECO:0000313" key="2">
    <source>
        <dbReference type="Proteomes" id="UP001215280"/>
    </source>
</evidence>
<evidence type="ECO:0008006" key="3">
    <source>
        <dbReference type="Google" id="ProtNLM"/>
    </source>
</evidence>
<dbReference type="AlphaFoldDB" id="A0AAD7HLL7"/>
<organism evidence="1 2">
    <name type="scientific">Mycena maculata</name>
    <dbReference type="NCBI Taxonomy" id="230809"/>
    <lineage>
        <taxon>Eukaryota</taxon>
        <taxon>Fungi</taxon>
        <taxon>Dikarya</taxon>
        <taxon>Basidiomycota</taxon>
        <taxon>Agaricomycotina</taxon>
        <taxon>Agaricomycetes</taxon>
        <taxon>Agaricomycetidae</taxon>
        <taxon>Agaricales</taxon>
        <taxon>Marasmiineae</taxon>
        <taxon>Mycenaceae</taxon>
        <taxon>Mycena</taxon>
    </lineage>
</organism>
<feature type="non-terminal residue" evidence="1">
    <location>
        <position position="211"/>
    </location>
</feature>
<reference evidence="1" key="1">
    <citation type="submission" date="2023-03" db="EMBL/GenBank/DDBJ databases">
        <title>Massive genome expansion in bonnet fungi (Mycena s.s.) driven by repeated elements and novel gene families across ecological guilds.</title>
        <authorList>
            <consortium name="Lawrence Berkeley National Laboratory"/>
            <person name="Harder C.B."/>
            <person name="Miyauchi S."/>
            <person name="Viragh M."/>
            <person name="Kuo A."/>
            <person name="Thoen E."/>
            <person name="Andreopoulos B."/>
            <person name="Lu D."/>
            <person name="Skrede I."/>
            <person name="Drula E."/>
            <person name="Henrissat B."/>
            <person name="Morin E."/>
            <person name="Kohler A."/>
            <person name="Barry K."/>
            <person name="LaButti K."/>
            <person name="Morin E."/>
            <person name="Salamov A."/>
            <person name="Lipzen A."/>
            <person name="Mereny Z."/>
            <person name="Hegedus B."/>
            <person name="Baldrian P."/>
            <person name="Stursova M."/>
            <person name="Weitz H."/>
            <person name="Taylor A."/>
            <person name="Grigoriev I.V."/>
            <person name="Nagy L.G."/>
            <person name="Martin F."/>
            <person name="Kauserud H."/>
        </authorList>
    </citation>
    <scope>NUCLEOTIDE SEQUENCE</scope>
    <source>
        <strain evidence="1">CBHHK188m</strain>
    </source>
</reference>
<dbReference type="Gene3D" id="3.30.70.330">
    <property type="match status" value="1"/>
</dbReference>
<keyword evidence="2" id="KW-1185">Reference proteome</keyword>
<dbReference type="CDD" id="cd00590">
    <property type="entry name" value="RRM_SF"/>
    <property type="match status" value="3"/>
</dbReference>
<protein>
    <recommendedName>
        <fullName evidence="3">RRM domain-containing protein</fullName>
    </recommendedName>
</protein>
<proteinExistence type="predicted"/>
<dbReference type="InterPro" id="IPR035979">
    <property type="entry name" value="RBD_domain_sf"/>
</dbReference>
<accession>A0AAD7HLL7</accession>
<dbReference type="Proteomes" id="UP001215280">
    <property type="component" value="Unassembled WGS sequence"/>
</dbReference>
<dbReference type="EMBL" id="JARJLG010000249">
    <property type="protein sequence ID" value="KAJ7723302.1"/>
    <property type="molecule type" value="Genomic_DNA"/>
</dbReference>
<sequence length="211" mass="23277">KPMAPRCPTSASPPHPYLLAPSLHIGHLPSHVREDQVRAVFQAEYPLATVCFTRTKNGRNRGALRPRVDFPDLKSAEKALATLHLRIIANTEPSVVLQFFTTNNLKTLALPDASVSPRLIKVLPAGCTEETLFDLLRPYGPLYSVRIDPISGGLVQFWTEANAKDAEIGLAATKTVLSAYDPCSLFCSNISFDLNAMVLRTHFEEFGHVIR</sequence>
<dbReference type="GO" id="GO:0003676">
    <property type="term" value="F:nucleic acid binding"/>
    <property type="evidence" value="ECO:0007669"/>
    <property type="project" value="InterPro"/>
</dbReference>
<dbReference type="SUPFAM" id="SSF54928">
    <property type="entry name" value="RNA-binding domain, RBD"/>
    <property type="match status" value="1"/>
</dbReference>
<name>A0AAD7HLL7_9AGAR</name>
<gene>
    <name evidence="1" type="ORF">DFH07DRAFT_856081</name>
</gene>
<comment type="caution">
    <text evidence="1">The sequence shown here is derived from an EMBL/GenBank/DDBJ whole genome shotgun (WGS) entry which is preliminary data.</text>
</comment>